<dbReference type="InterPro" id="IPR010105">
    <property type="entry name" value="TonB_sidphr_rcpt"/>
</dbReference>
<dbReference type="SUPFAM" id="SSF56935">
    <property type="entry name" value="Porins"/>
    <property type="match status" value="1"/>
</dbReference>
<dbReference type="GO" id="GO:0038023">
    <property type="term" value="F:signaling receptor activity"/>
    <property type="evidence" value="ECO:0007669"/>
    <property type="project" value="InterPro"/>
</dbReference>
<evidence type="ECO:0000259" key="13">
    <source>
        <dbReference type="Pfam" id="PF07715"/>
    </source>
</evidence>
<keyword evidence="9 10" id="KW-0998">Cell outer membrane</keyword>
<dbReference type="InterPro" id="IPR037066">
    <property type="entry name" value="Plug_dom_sf"/>
</dbReference>
<evidence type="ECO:0000256" key="8">
    <source>
        <dbReference type="ARBA" id="ARBA00023170"/>
    </source>
</evidence>
<dbReference type="InterPro" id="IPR039426">
    <property type="entry name" value="TonB-dep_rcpt-like"/>
</dbReference>
<dbReference type="AlphaFoldDB" id="A0A1H7ATK4"/>
<comment type="similarity">
    <text evidence="2 10 11">Belongs to the TonB-dependent receptor family.</text>
</comment>
<evidence type="ECO:0000256" key="11">
    <source>
        <dbReference type="RuleBase" id="RU003357"/>
    </source>
</evidence>
<gene>
    <name evidence="14" type="ORF">SAMN04487995_5935</name>
</gene>
<evidence type="ECO:0000256" key="9">
    <source>
        <dbReference type="ARBA" id="ARBA00023237"/>
    </source>
</evidence>
<evidence type="ECO:0000256" key="10">
    <source>
        <dbReference type="PROSITE-ProRule" id="PRU01360"/>
    </source>
</evidence>
<dbReference type="PROSITE" id="PS52016">
    <property type="entry name" value="TONB_DEPENDENT_REC_3"/>
    <property type="match status" value="1"/>
</dbReference>
<dbReference type="Pfam" id="PF00593">
    <property type="entry name" value="TonB_dep_Rec_b-barrel"/>
    <property type="match status" value="1"/>
</dbReference>
<evidence type="ECO:0000256" key="7">
    <source>
        <dbReference type="ARBA" id="ARBA00023136"/>
    </source>
</evidence>
<dbReference type="GO" id="GO:0009279">
    <property type="term" value="C:cell outer membrane"/>
    <property type="evidence" value="ECO:0007669"/>
    <property type="project" value="UniProtKB-SubCell"/>
</dbReference>
<evidence type="ECO:0000256" key="6">
    <source>
        <dbReference type="ARBA" id="ARBA00023077"/>
    </source>
</evidence>
<dbReference type="CDD" id="cd01347">
    <property type="entry name" value="ligand_gated_channel"/>
    <property type="match status" value="1"/>
</dbReference>
<evidence type="ECO:0000313" key="15">
    <source>
        <dbReference type="Proteomes" id="UP000199532"/>
    </source>
</evidence>
<name>A0A1H7ATK4_9BACT</name>
<dbReference type="PANTHER" id="PTHR32552:SF82">
    <property type="entry name" value="FCUA PROTEIN"/>
    <property type="match status" value="1"/>
</dbReference>
<protein>
    <submittedName>
        <fullName evidence="14">Iron complex outermembrane recepter protein</fullName>
    </submittedName>
</protein>
<proteinExistence type="inferred from homology"/>
<dbReference type="OrthoDB" id="9758472at2"/>
<reference evidence="14 15" key="1">
    <citation type="submission" date="2016-10" db="EMBL/GenBank/DDBJ databases">
        <authorList>
            <person name="de Groot N.N."/>
        </authorList>
    </citation>
    <scope>NUCLEOTIDE SEQUENCE [LARGE SCALE GENOMIC DNA]</scope>
    <source>
        <strain evidence="14 15">DSM 19938</strain>
    </source>
</reference>
<dbReference type="Gene3D" id="2.170.130.10">
    <property type="entry name" value="TonB-dependent receptor, plug domain"/>
    <property type="match status" value="1"/>
</dbReference>
<accession>A0A1H7ATK4</accession>
<evidence type="ECO:0000313" key="14">
    <source>
        <dbReference type="EMBL" id="SEJ68909.1"/>
    </source>
</evidence>
<dbReference type="Gene3D" id="2.40.170.20">
    <property type="entry name" value="TonB-dependent receptor, beta-barrel domain"/>
    <property type="match status" value="1"/>
</dbReference>
<keyword evidence="6 11" id="KW-0798">TonB box</keyword>
<keyword evidence="8" id="KW-0675">Receptor</keyword>
<dbReference type="Proteomes" id="UP000199532">
    <property type="component" value="Unassembled WGS sequence"/>
</dbReference>
<evidence type="ECO:0000256" key="5">
    <source>
        <dbReference type="ARBA" id="ARBA00022692"/>
    </source>
</evidence>
<evidence type="ECO:0000256" key="3">
    <source>
        <dbReference type="ARBA" id="ARBA00022448"/>
    </source>
</evidence>
<keyword evidence="15" id="KW-1185">Reference proteome</keyword>
<dbReference type="GO" id="GO:0015344">
    <property type="term" value="F:siderophore uptake transmembrane transporter activity"/>
    <property type="evidence" value="ECO:0007669"/>
    <property type="project" value="TreeGrafter"/>
</dbReference>
<evidence type="ECO:0000256" key="4">
    <source>
        <dbReference type="ARBA" id="ARBA00022452"/>
    </source>
</evidence>
<feature type="domain" description="TonB-dependent receptor-like beta-barrel" evidence="12">
    <location>
        <begin position="252"/>
        <end position="694"/>
    </location>
</feature>
<comment type="subcellular location">
    <subcellularLocation>
        <location evidence="1 10">Cell outer membrane</location>
        <topology evidence="1 10">Multi-pass membrane protein</topology>
    </subcellularLocation>
</comment>
<dbReference type="STRING" id="408657.SAMN04487995_5935"/>
<evidence type="ECO:0000256" key="2">
    <source>
        <dbReference type="ARBA" id="ARBA00009810"/>
    </source>
</evidence>
<keyword evidence="7 10" id="KW-0472">Membrane</keyword>
<keyword evidence="5 10" id="KW-0812">Transmembrane</keyword>
<dbReference type="GO" id="GO:0015891">
    <property type="term" value="P:siderophore transport"/>
    <property type="evidence" value="ECO:0007669"/>
    <property type="project" value="InterPro"/>
</dbReference>
<dbReference type="EMBL" id="FNXY01000011">
    <property type="protein sequence ID" value="SEJ68909.1"/>
    <property type="molecule type" value="Genomic_DNA"/>
</dbReference>
<organism evidence="14 15">
    <name type="scientific">Dyadobacter koreensis</name>
    <dbReference type="NCBI Taxonomy" id="408657"/>
    <lineage>
        <taxon>Bacteria</taxon>
        <taxon>Pseudomonadati</taxon>
        <taxon>Bacteroidota</taxon>
        <taxon>Cytophagia</taxon>
        <taxon>Cytophagales</taxon>
        <taxon>Spirosomataceae</taxon>
        <taxon>Dyadobacter</taxon>
    </lineage>
</organism>
<dbReference type="InterPro" id="IPR000531">
    <property type="entry name" value="Beta-barrel_TonB"/>
</dbReference>
<keyword evidence="4 10" id="KW-1134">Transmembrane beta strand</keyword>
<sequence>MFRSQGFDSLKLTLIQLMKLLLPLAVTVMLSKSVLAQDDLSNEQQESAGRNLREVTISTSLNHYHTDSISASLKLAQKLLQVPQNIQEIDKTLISDQQAINVNESLTRNVSGATRSNVADLYGPMIMMRGAAIGTLRNGIDLGMSYYGPMPEDAAIIERIEFVKGPAGFLSPIGDPAGLYNIVTKSPTGTRRNQIRLTAGSFNQYRLSGDFDGNLDKSKKWLFRLNLAAQKAKSFQKFAFQDKLIAQPVIRYQINSRSTLTAEYQYNRQSFQQYLATVFSPDGFASLPRSFSISDPNKIPARARESNYFLTYRLQMSSHWALTAKASGAQNHMDGNYFLVSSYNPAKPNLLPRRLTYEKFNSGVLAAQAFVNGSFKTGRIEHRILSSLDYNRKNFLGYAGYNDPAAGTTVYLLDLSNPVYGIPISAQKKEGKLSDIATNQHRIRYFSAYLQDELALAGGRLRLSLAGRFTASKSSILKPRQTSVSDAVLTPRIGLNYQIRKNFYFYGLFDQTFTPQSGLNTSGGIFKPLKGNNLEAGLKKDWRAGKLSTTLSVYDITRDNILVSDPVNRNVISQIGQTKSKGIEVDLKGEVFTGMNLVINYAYTDSYISRDADERLVGIASPFLVKHIQNSWLHYRLPFKKVSGFSVSAGYQFQAGRNGRYPQDIQSPIANLFRADAGIGWANSHLFIQGLVNNISNRFNYGSSWTRPAGLFAYTPFAPREFRLSIGFHF</sequence>
<evidence type="ECO:0000259" key="12">
    <source>
        <dbReference type="Pfam" id="PF00593"/>
    </source>
</evidence>
<dbReference type="NCBIfam" id="TIGR01783">
    <property type="entry name" value="TonB-siderophor"/>
    <property type="match status" value="1"/>
</dbReference>
<dbReference type="PANTHER" id="PTHR32552">
    <property type="entry name" value="FERRICHROME IRON RECEPTOR-RELATED"/>
    <property type="match status" value="1"/>
</dbReference>
<dbReference type="Pfam" id="PF07715">
    <property type="entry name" value="Plug"/>
    <property type="match status" value="1"/>
</dbReference>
<feature type="domain" description="TonB-dependent receptor plug" evidence="13">
    <location>
        <begin position="79"/>
        <end position="178"/>
    </location>
</feature>
<dbReference type="InterPro" id="IPR012910">
    <property type="entry name" value="Plug_dom"/>
</dbReference>
<dbReference type="InterPro" id="IPR036942">
    <property type="entry name" value="Beta-barrel_TonB_sf"/>
</dbReference>
<evidence type="ECO:0000256" key="1">
    <source>
        <dbReference type="ARBA" id="ARBA00004571"/>
    </source>
</evidence>
<keyword evidence="3 10" id="KW-0813">Transport</keyword>